<feature type="compositionally biased region" description="Low complexity" evidence="1">
    <location>
        <begin position="393"/>
        <end position="405"/>
    </location>
</feature>
<feature type="compositionally biased region" description="Low complexity" evidence="1">
    <location>
        <begin position="139"/>
        <end position="152"/>
    </location>
</feature>
<feature type="compositionally biased region" description="Acidic residues" evidence="1">
    <location>
        <begin position="697"/>
        <end position="706"/>
    </location>
</feature>
<feature type="region of interest" description="Disordered" evidence="1">
    <location>
        <begin position="130"/>
        <end position="177"/>
    </location>
</feature>
<feature type="compositionally biased region" description="Polar residues" evidence="1">
    <location>
        <begin position="153"/>
        <end position="165"/>
    </location>
</feature>
<feature type="region of interest" description="Disordered" evidence="1">
    <location>
        <begin position="40"/>
        <end position="99"/>
    </location>
</feature>
<feature type="compositionally biased region" description="Polar residues" evidence="1">
    <location>
        <begin position="732"/>
        <end position="743"/>
    </location>
</feature>
<keyword evidence="3" id="KW-1185">Reference proteome</keyword>
<feature type="compositionally biased region" description="Acidic residues" evidence="1">
    <location>
        <begin position="780"/>
        <end position="789"/>
    </location>
</feature>
<feature type="compositionally biased region" description="Acidic residues" evidence="1">
    <location>
        <begin position="842"/>
        <end position="873"/>
    </location>
</feature>
<organism evidence="2 3">
    <name type="scientific">Bodo saltans</name>
    <name type="common">Flagellated protozoan</name>
    <dbReference type="NCBI Taxonomy" id="75058"/>
    <lineage>
        <taxon>Eukaryota</taxon>
        <taxon>Discoba</taxon>
        <taxon>Euglenozoa</taxon>
        <taxon>Kinetoplastea</taxon>
        <taxon>Metakinetoplastina</taxon>
        <taxon>Eubodonida</taxon>
        <taxon>Bodonidae</taxon>
        <taxon>Bodo</taxon>
    </lineage>
</organism>
<gene>
    <name evidence="2" type="ORF">BSAL_76645</name>
</gene>
<feature type="compositionally biased region" description="Low complexity" evidence="1">
    <location>
        <begin position="904"/>
        <end position="920"/>
    </location>
</feature>
<feature type="compositionally biased region" description="Polar residues" evidence="1">
    <location>
        <begin position="636"/>
        <end position="647"/>
    </location>
</feature>
<feature type="compositionally biased region" description="Basic and acidic residues" evidence="1">
    <location>
        <begin position="885"/>
        <end position="903"/>
    </location>
</feature>
<dbReference type="Proteomes" id="UP000051952">
    <property type="component" value="Unassembled WGS sequence"/>
</dbReference>
<feature type="compositionally biased region" description="Basic and acidic residues" evidence="1">
    <location>
        <begin position="815"/>
        <end position="832"/>
    </location>
</feature>
<sequence length="971" mass="105847">TRNHRMDQLQTQLRRLEDINALAHTGDVVLARELFRTVAEGPRGKQQAWSTSSGSRRKSNIDGHHTGSSNRQLSTTPVPMRPARLAPLHDRGGTSTPEPMSMAMLQETHHHSAIRVTNSDDDDVVRVSEDPQHLHQHLSTLSSRPSESSSSSAKRMQPSNGTMTLSNSSSSAARSRYPESLLDRLERVHNVDPTVRRSIGDLDEAIGRAEEANRQLYREVRRRQVQFENLEPKEGYLLRQHKTIKETIELEQKDVKNEAVVLQQRISTLVAQRDGTHLHIAELKQKLGLLKHHVDAVHAAVSAERRMDHETFPSLSEQELFGGATSAELSRRIEEKRHSLKEAKQYLYKLRIKNSHSLTSAARQVEKKRRELDGLRSDAILFGPPVPPPLPPAASSSSSDNASPAESVLILTHEEKPFSTPPLENGLLSADNAPQPRKQSTPHVTKPPPTSIELLQTLSKRTTPPPTAVRLPTPPWASQLPKDRGLRLASLQSLIKTSVEAEAAARKQLWVILHDSWELLMKIERIERLVLEEREFSRVSAQRQRRESPTKPLRKKKTTTASSSSLVLPTHDVEASQVTDGTTTTTEDILTGEENHSEVIVDAPTEHPPTPHAAPSNDECTGEEGQPVPEDGASLPSPTEEASSVTLQPPQEVEQPPPETAPQDPPASEESATATIHRAGSHQNVEVVLEANRTMDITEEAEEEEEGAAHQQHSVHLEASVATSHRGEEESLSATNNTTQSGDDGSGWFELRGVAVAASAAARGDPVPVVVERVEGATDLTDEPTDEPLQDASVLGETAFVATTAQQALPATSHQQHEHHQHDDVAAAKERATVAATAPLERDEDEEEGEESEGEEEAEDSAEEQERDSDEAASESGTSANNESDGDRSSDKEEEGSRADPEAQRQSASRNSTRSAASGSQIDLATSQADREDIASSCGSNASAAGADRVEPDQDGASVNSEETGSSSIPR</sequence>
<dbReference type="AlphaFoldDB" id="A0A0S4IZT5"/>
<reference evidence="3" key="1">
    <citation type="submission" date="2015-09" db="EMBL/GenBank/DDBJ databases">
        <authorList>
            <consortium name="Pathogen Informatics"/>
        </authorList>
    </citation>
    <scope>NUCLEOTIDE SEQUENCE [LARGE SCALE GENOMIC DNA]</scope>
    <source>
        <strain evidence="3">Lake Konstanz</strain>
    </source>
</reference>
<feature type="compositionally biased region" description="Low complexity" evidence="1">
    <location>
        <begin position="935"/>
        <end position="947"/>
    </location>
</feature>
<feature type="region of interest" description="Disordered" evidence="1">
    <location>
        <begin position="537"/>
        <end position="971"/>
    </location>
</feature>
<evidence type="ECO:0000313" key="3">
    <source>
        <dbReference type="Proteomes" id="UP000051952"/>
    </source>
</evidence>
<dbReference type="EMBL" id="CYKH01000723">
    <property type="protein sequence ID" value="CUG26745.1"/>
    <property type="molecule type" value="Genomic_DNA"/>
</dbReference>
<feature type="non-terminal residue" evidence="2">
    <location>
        <position position="1"/>
    </location>
</feature>
<evidence type="ECO:0000256" key="1">
    <source>
        <dbReference type="SAM" id="MobiDB-lite"/>
    </source>
</evidence>
<accession>A0A0S4IZT5</accession>
<name>A0A0S4IZT5_BODSA</name>
<feature type="region of interest" description="Disordered" evidence="1">
    <location>
        <begin position="378"/>
        <end position="405"/>
    </location>
</feature>
<proteinExistence type="predicted"/>
<feature type="compositionally biased region" description="Low complexity" evidence="1">
    <location>
        <begin position="579"/>
        <end position="589"/>
    </location>
</feature>
<feature type="compositionally biased region" description="Pro residues" evidence="1">
    <location>
        <begin position="655"/>
        <end position="665"/>
    </location>
</feature>
<feature type="compositionally biased region" description="Polar residues" evidence="1">
    <location>
        <begin position="801"/>
        <end position="813"/>
    </location>
</feature>
<feature type="compositionally biased region" description="Low complexity" evidence="1">
    <location>
        <begin position="166"/>
        <end position="175"/>
    </location>
</feature>
<dbReference type="VEuPathDB" id="TriTrypDB:BSAL_76645"/>
<feature type="compositionally biased region" description="Polar residues" evidence="1">
    <location>
        <begin position="66"/>
        <end position="77"/>
    </location>
</feature>
<protein>
    <submittedName>
        <fullName evidence="2">Uncharacterized protein</fullName>
    </submittedName>
</protein>
<feature type="region of interest" description="Disordered" evidence="1">
    <location>
        <begin position="419"/>
        <end position="450"/>
    </location>
</feature>
<feature type="compositionally biased region" description="Polar residues" evidence="1">
    <location>
        <begin position="957"/>
        <end position="971"/>
    </location>
</feature>
<evidence type="ECO:0000313" key="2">
    <source>
        <dbReference type="EMBL" id="CUG26745.1"/>
    </source>
</evidence>